<comment type="catalytic activity">
    <reaction evidence="1">
        <text>ATP + H2O = ADP + phosphate + H(+)</text>
        <dbReference type="Rhea" id="RHEA:13065"/>
        <dbReference type="ChEBI" id="CHEBI:15377"/>
        <dbReference type="ChEBI" id="CHEBI:15378"/>
        <dbReference type="ChEBI" id="CHEBI:30616"/>
        <dbReference type="ChEBI" id="CHEBI:43474"/>
        <dbReference type="ChEBI" id="CHEBI:456216"/>
        <dbReference type="EC" id="5.6.2.3"/>
    </reaction>
</comment>
<keyword evidence="4" id="KW-1185">Reference proteome</keyword>
<dbReference type="OrthoDB" id="432234at2759"/>
<keyword evidence="1" id="KW-0378">Hydrolase</keyword>
<dbReference type="GO" id="GO:0006310">
    <property type="term" value="P:DNA recombination"/>
    <property type="evidence" value="ECO:0007669"/>
    <property type="project" value="UniProtKB-KW"/>
</dbReference>
<evidence type="ECO:0000313" key="3">
    <source>
        <dbReference type="EMBL" id="CAB9522628.1"/>
    </source>
</evidence>
<dbReference type="EC" id="5.6.2.3" evidence="1"/>
<dbReference type="InterPro" id="IPR027417">
    <property type="entry name" value="P-loop_NTPase"/>
</dbReference>
<keyword evidence="1" id="KW-0234">DNA repair</keyword>
<reference evidence="3" key="1">
    <citation type="submission" date="2020-06" db="EMBL/GenBank/DDBJ databases">
        <authorList>
            <consortium name="Plant Systems Biology data submission"/>
        </authorList>
    </citation>
    <scope>NUCLEOTIDE SEQUENCE</scope>
    <source>
        <strain evidence="3">D6</strain>
    </source>
</reference>
<dbReference type="Pfam" id="PF05970">
    <property type="entry name" value="PIF1"/>
    <property type="match status" value="1"/>
</dbReference>
<dbReference type="EMBL" id="CAICTM010001322">
    <property type="protein sequence ID" value="CAB9522628.1"/>
    <property type="molecule type" value="Genomic_DNA"/>
</dbReference>
<evidence type="ECO:0000256" key="1">
    <source>
        <dbReference type="RuleBase" id="RU363044"/>
    </source>
</evidence>
<keyword evidence="1" id="KW-0547">Nucleotide-binding</keyword>
<gene>
    <name evidence="3" type="ORF">SEMRO_1324_G262830.1</name>
</gene>
<keyword evidence="1 3" id="KW-0347">Helicase</keyword>
<evidence type="ECO:0000313" key="4">
    <source>
        <dbReference type="Proteomes" id="UP001153069"/>
    </source>
</evidence>
<dbReference type="InterPro" id="IPR010285">
    <property type="entry name" value="DNA_helicase_pif1-like_DEAD"/>
</dbReference>
<protein>
    <recommendedName>
        <fullName evidence="1">ATP-dependent DNA helicase</fullName>
        <ecNumber evidence="1">5.6.2.3</ecNumber>
    </recommendedName>
</protein>
<name>A0A9N8HTW9_9STRA</name>
<dbReference type="AlphaFoldDB" id="A0A9N8HTW9"/>
<comment type="cofactor">
    <cofactor evidence="1">
        <name>Mg(2+)</name>
        <dbReference type="ChEBI" id="CHEBI:18420"/>
    </cofactor>
</comment>
<organism evidence="3 4">
    <name type="scientific">Seminavis robusta</name>
    <dbReference type="NCBI Taxonomy" id="568900"/>
    <lineage>
        <taxon>Eukaryota</taxon>
        <taxon>Sar</taxon>
        <taxon>Stramenopiles</taxon>
        <taxon>Ochrophyta</taxon>
        <taxon>Bacillariophyta</taxon>
        <taxon>Bacillariophyceae</taxon>
        <taxon>Bacillariophycidae</taxon>
        <taxon>Naviculales</taxon>
        <taxon>Naviculaceae</taxon>
        <taxon>Seminavis</taxon>
    </lineage>
</organism>
<dbReference type="GO" id="GO:0006281">
    <property type="term" value="P:DNA repair"/>
    <property type="evidence" value="ECO:0007669"/>
    <property type="project" value="UniProtKB-KW"/>
</dbReference>
<keyword evidence="1" id="KW-0233">DNA recombination</keyword>
<sequence>MAYGKEFCSLIDNPFNDRTIVGTAMSGVAATILHGETTHPAVGLNRTRESVAKNLVEEWSDARMLIFDEISFAGELDLVKKFHYTKTLMQDEYQPFGVLNLVFAGDYSQLEPVGRPAIYNLQHTIPEFHDSLNSLLS</sequence>
<proteinExistence type="inferred from homology"/>
<evidence type="ECO:0000259" key="2">
    <source>
        <dbReference type="Pfam" id="PF05970"/>
    </source>
</evidence>
<comment type="caution">
    <text evidence="3">The sequence shown here is derived from an EMBL/GenBank/DDBJ whole genome shotgun (WGS) entry which is preliminary data.</text>
</comment>
<dbReference type="GO" id="GO:0005524">
    <property type="term" value="F:ATP binding"/>
    <property type="evidence" value="ECO:0007669"/>
    <property type="project" value="UniProtKB-KW"/>
</dbReference>
<dbReference type="GO" id="GO:0043139">
    <property type="term" value="F:5'-3' DNA helicase activity"/>
    <property type="evidence" value="ECO:0007669"/>
    <property type="project" value="UniProtKB-EC"/>
</dbReference>
<dbReference type="Gene3D" id="3.40.50.300">
    <property type="entry name" value="P-loop containing nucleotide triphosphate hydrolases"/>
    <property type="match status" value="1"/>
</dbReference>
<feature type="domain" description="DNA helicase Pif1-like DEAD-box helicase" evidence="2">
    <location>
        <begin position="17"/>
        <end position="115"/>
    </location>
</feature>
<keyword evidence="1" id="KW-0227">DNA damage</keyword>
<comment type="similarity">
    <text evidence="1">Belongs to the helicase family.</text>
</comment>
<accession>A0A9N8HTW9</accession>
<dbReference type="Proteomes" id="UP001153069">
    <property type="component" value="Unassembled WGS sequence"/>
</dbReference>
<keyword evidence="1" id="KW-0067">ATP-binding</keyword>
<dbReference type="GO" id="GO:0016787">
    <property type="term" value="F:hydrolase activity"/>
    <property type="evidence" value="ECO:0007669"/>
    <property type="project" value="UniProtKB-KW"/>
</dbReference>
<dbReference type="GO" id="GO:0000723">
    <property type="term" value="P:telomere maintenance"/>
    <property type="evidence" value="ECO:0007669"/>
    <property type="project" value="InterPro"/>
</dbReference>